<dbReference type="EMBL" id="JACGCM010001166">
    <property type="protein sequence ID" value="KAF6160184.1"/>
    <property type="molecule type" value="Genomic_DNA"/>
</dbReference>
<organism evidence="2 3">
    <name type="scientific">Kingdonia uniflora</name>
    <dbReference type="NCBI Taxonomy" id="39325"/>
    <lineage>
        <taxon>Eukaryota</taxon>
        <taxon>Viridiplantae</taxon>
        <taxon>Streptophyta</taxon>
        <taxon>Embryophyta</taxon>
        <taxon>Tracheophyta</taxon>
        <taxon>Spermatophyta</taxon>
        <taxon>Magnoliopsida</taxon>
        <taxon>Ranunculales</taxon>
        <taxon>Circaeasteraceae</taxon>
        <taxon>Kingdonia</taxon>
    </lineage>
</organism>
<reference evidence="2 3" key="1">
    <citation type="journal article" date="2020" name="IScience">
        <title>Genome Sequencing of the Endangered Kingdonia uniflora (Circaeasteraceae, Ranunculales) Reveals Potential Mechanisms of Evolutionary Specialization.</title>
        <authorList>
            <person name="Sun Y."/>
            <person name="Deng T."/>
            <person name="Zhang A."/>
            <person name="Moore M.J."/>
            <person name="Landis J.B."/>
            <person name="Lin N."/>
            <person name="Zhang H."/>
            <person name="Zhang X."/>
            <person name="Huang J."/>
            <person name="Zhang X."/>
            <person name="Sun H."/>
            <person name="Wang H."/>
        </authorList>
    </citation>
    <scope>NUCLEOTIDE SEQUENCE [LARGE SCALE GENOMIC DNA]</scope>
    <source>
        <strain evidence="2">TB1705</strain>
        <tissue evidence="2">Leaf</tissue>
    </source>
</reference>
<dbReference type="Gene3D" id="3.40.50.300">
    <property type="entry name" value="P-loop containing nucleotide triphosphate hydrolases"/>
    <property type="match status" value="1"/>
</dbReference>
<comment type="caution">
    <text evidence="2">The sequence shown here is derived from an EMBL/GenBank/DDBJ whole genome shotgun (WGS) entry which is preliminary data.</text>
</comment>
<evidence type="ECO:0000313" key="2">
    <source>
        <dbReference type="EMBL" id="KAF6160184.1"/>
    </source>
</evidence>
<dbReference type="InterPro" id="IPR027417">
    <property type="entry name" value="P-loop_NTPase"/>
</dbReference>
<feature type="domain" description="DNA2/NAM7 helicase-like C-terminal" evidence="1">
    <location>
        <begin position="80"/>
        <end position="146"/>
    </location>
</feature>
<proteinExistence type="predicted"/>
<dbReference type="Pfam" id="PF13087">
    <property type="entry name" value="AAA_12"/>
    <property type="match status" value="1"/>
</dbReference>
<dbReference type="GO" id="GO:0020037">
    <property type="term" value="F:heme binding"/>
    <property type="evidence" value="ECO:0007669"/>
    <property type="project" value="InterPro"/>
</dbReference>
<dbReference type="InterPro" id="IPR036396">
    <property type="entry name" value="Cyt_P450_sf"/>
</dbReference>
<protein>
    <recommendedName>
        <fullName evidence="1">DNA2/NAM7 helicase-like C-terminal domain-containing protein</fullName>
    </recommendedName>
</protein>
<accession>A0A7J7MZE3</accession>
<dbReference type="InterPro" id="IPR041679">
    <property type="entry name" value="DNA2/NAM7-like_C"/>
</dbReference>
<sequence>MVQATNLAQDLRYQSLGATSSWDAWTETPQQDSSFQSVSLEEVLPYENGDPTYPSETIYGCYLLKSQPVSSKEEESEASSPVVENKVQYRMHPSLSEFPSNSFSEGTLQNGVTIVENQSTGIDFPWPVPNHPMFFYVQHANEVSGEEDMKVLQQLGMEMSARYKNFMDFGGGPRYCTGADFAKLQMTVFFIAWSQSAGTTGSTMSERYAIPSFITGMRT</sequence>
<dbReference type="GO" id="GO:0016705">
    <property type="term" value="F:oxidoreductase activity, acting on paired donors, with incorporation or reduction of molecular oxygen"/>
    <property type="evidence" value="ECO:0007669"/>
    <property type="project" value="InterPro"/>
</dbReference>
<dbReference type="SUPFAM" id="SSF48264">
    <property type="entry name" value="Cytochrome P450"/>
    <property type="match status" value="1"/>
</dbReference>
<keyword evidence="3" id="KW-1185">Reference proteome</keyword>
<gene>
    <name evidence="2" type="ORF">GIB67_016620</name>
</gene>
<evidence type="ECO:0000259" key="1">
    <source>
        <dbReference type="Pfam" id="PF13087"/>
    </source>
</evidence>
<dbReference type="Proteomes" id="UP000541444">
    <property type="component" value="Unassembled WGS sequence"/>
</dbReference>
<evidence type="ECO:0000313" key="3">
    <source>
        <dbReference type="Proteomes" id="UP000541444"/>
    </source>
</evidence>
<dbReference type="GO" id="GO:0004497">
    <property type="term" value="F:monooxygenase activity"/>
    <property type="evidence" value="ECO:0007669"/>
    <property type="project" value="InterPro"/>
</dbReference>
<dbReference type="OrthoDB" id="6513042at2759"/>
<name>A0A7J7MZE3_9MAGN</name>
<dbReference type="AlphaFoldDB" id="A0A7J7MZE3"/>
<dbReference type="GO" id="GO:0005506">
    <property type="term" value="F:iron ion binding"/>
    <property type="evidence" value="ECO:0007669"/>
    <property type="project" value="InterPro"/>
</dbReference>